<dbReference type="RefSeq" id="WP_081330171.1">
    <property type="nucleotide sequence ID" value="NZ_DBFYTC010000202.1"/>
</dbReference>
<accession>A0A1E3AH36</accession>
<evidence type="ECO:0000313" key="5">
    <source>
        <dbReference type="EMBL" id="ODM07899.1"/>
    </source>
</evidence>
<dbReference type="EMBL" id="MCGI01000006">
    <property type="protein sequence ID" value="ODM07899.1"/>
    <property type="molecule type" value="Genomic_DNA"/>
</dbReference>
<keyword evidence="1" id="KW-0805">Transcription regulation</keyword>
<evidence type="ECO:0000259" key="4">
    <source>
        <dbReference type="PROSITE" id="PS01124"/>
    </source>
</evidence>
<keyword evidence="3" id="KW-0804">Transcription</keyword>
<reference evidence="5 6" key="1">
    <citation type="submission" date="2016-07" db="EMBL/GenBank/DDBJ databases">
        <title>Characterization of isolates of Eisenbergiella tayi derived from blood cultures, using whole genome sequencing.</title>
        <authorList>
            <person name="Burdz T."/>
            <person name="Wiebe D."/>
            <person name="Huynh C."/>
            <person name="Bernard K."/>
        </authorList>
    </citation>
    <scope>NUCLEOTIDE SEQUENCE [LARGE SCALE GENOMIC DNA]</scope>
    <source>
        <strain evidence="5 6">NML 120489</strain>
    </source>
</reference>
<proteinExistence type="predicted"/>
<dbReference type="SMART" id="SM00342">
    <property type="entry name" value="HTH_ARAC"/>
    <property type="match status" value="1"/>
</dbReference>
<dbReference type="Pfam" id="PF12833">
    <property type="entry name" value="HTH_18"/>
    <property type="match status" value="1"/>
</dbReference>
<dbReference type="InterPro" id="IPR009057">
    <property type="entry name" value="Homeodomain-like_sf"/>
</dbReference>
<dbReference type="InterPro" id="IPR018062">
    <property type="entry name" value="HTH_AraC-typ_CS"/>
</dbReference>
<feature type="domain" description="HTH araC/xylS-type" evidence="4">
    <location>
        <begin position="226"/>
        <end position="323"/>
    </location>
</feature>
<dbReference type="Gene3D" id="1.10.10.60">
    <property type="entry name" value="Homeodomain-like"/>
    <property type="match status" value="1"/>
</dbReference>
<evidence type="ECO:0000256" key="1">
    <source>
        <dbReference type="ARBA" id="ARBA00023015"/>
    </source>
</evidence>
<dbReference type="SUPFAM" id="SSF51215">
    <property type="entry name" value="Regulatory protein AraC"/>
    <property type="match status" value="1"/>
</dbReference>
<name>A0A1E3AH36_9FIRM</name>
<dbReference type="PANTHER" id="PTHR43280:SF28">
    <property type="entry name" value="HTH-TYPE TRANSCRIPTIONAL ACTIVATOR RHAS"/>
    <property type="match status" value="1"/>
</dbReference>
<dbReference type="AlphaFoldDB" id="A0A1E3AH36"/>
<dbReference type="PANTHER" id="PTHR43280">
    <property type="entry name" value="ARAC-FAMILY TRANSCRIPTIONAL REGULATOR"/>
    <property type="match status" value="1"/>
</dbReference>
<dbReference type="PROSITE" id="PS01124">
    <property type="entry name" value="HTH_ARAC_FAMILY_2"/>
    <property type="match status" value="1"/>
</dbReference>
<dbReference type="PROSITE" id="PS00041">
    <property type="entry name" value="HTH_ARAC_FAMILY_1"/>
    <property type="match status" value="1"/>
</dbReference>
<dbReference type="GO" id="GO:0003700">
    <property type="term" value="F:DNA-binding transcription factor activity"/>
    <property type="evidence" value="ECO:0007669"/>
    <property type="project" value="InterPro"/>
</dbReference>
<evidence type="ECO:0000256" key="3">
    <source>
        <dbReference type="ARBA" id="ARBA00023163"/>
    </source>
</evidence>
<evidence type="ECO:0000313" key="6">
    <source>
        <dbReference type="Proteomes" id="UP000095003"/>
    </source>
</evidence>
<dbReference type="SUPFAM" id="SSF46689">
    <property type="entry name" value="Homeodomain-like"/>
    <property type="match status" value="1"/>
</dbReference>
<dbReference type="GO" id="GO:0043565">
    <property type="term" value="F:sequence-specific DNA binding"/>
    <property type="evidence" value="ECO:0007669"/>
    <property type="project" value="InterPro"/>
</dbReference>
<dbReference type="InterPro" id="IPR037923">
    <property type="entry name" value="HTH-like"/>
</dbReference>
<comment type="caution">
    <text evidence="5">The sequence shown here is derived from an EMBL/GenBank/DDBJ whole genome shotgun (WGS) entry which is preliminary data.</text>
</comment>
<organism evidence="5 6">
    <name type="scientific">Eisenbergiella tayi</name>
    <dbReference type="NCBI Taxonomy" id="1432052"/>
    <lineage>
        <taxon>Bacteria</taxon>
        <taxon>Bacillati</taxon>
        <taxon>Bacillota</taxon>
        <taxon>Clostridia</taxon>
        <taxon>Lachnospirales</taxon>
        <taxon>Lachnospiraceae</taxon>
        <taxon>Eisenbergiella</taxon>
    </lineage>
</organism>
<evidence type="ECO:0000256" key="2">
    <source>
        <dbReference type="ARBA" id="ARBA00023125"/>
    </source>
</evidence>
<dbReference type="InterPro" id="IPR018060">
    <property type="entry name" value="HTH_AraC"/>
</dbReference>
<keyword evidence="2 5" id="KW-0238">DNA-binding</keyword>
<protein>
    <submittedName>
        <fullName evidence="5">DNA-binding transcriptional regulator MelR</fullName>
    </submittedName>
</protein>
<dbReference type="Proteomes" id="UP000095003">
    <property type="component" value="Unassembled WGS sequence"/>
</dbReference>
<gene>
    <name evidence="5" type="ORF">BEH84_05222</name>
</gene>
<sequence>MDRQMGEILRKQEQQEQKAYRSAEMLVDMMRSDFVNSTEVLSMLDQNAAHLPELFRLTDAPVWPFDGKSIPIRRSEQFAAAKHTLCQIPYFHSHDGCELIYVFRGCCKQHFIPADTTLVLREKQACLVHPGAIHAIERCHEQDIILKFMIPSSFFEETGSPAVSIPGTPVTVFDRCSPKVDFYMQTLLVEACTRCAFWQQAVHSYLILLFIELTRRQAEPSGELSARLNSYLSSHLRDATLSGFAASIGYSADHAGRLLRMETGKNFSHAAAAVKMQAAAELLARTDDPIETIAYTLGYTSPSGLYKQFERIYGMPPGSYRKLWNHQAT</sequence>